<proteinExistence type="predicted"/>
<reference evidence="1 2" key="1">
    <citation type="submission" date="2014-07" db="EMBL/GenBank/DDBJ databases">
        <authorList>
            <person name="Wibberg Daniel"/>
        </authorList>
    </citation>
    <scope>NUCLEOTIDE SEQUENCE [LARGE SCALE GENOMIC DNA]</scope>
</reference>
<dbReference type="Proteomes" id="UP000040576">
    <property type="component" value="Unassembled WGS sequence"/>
</dbReference>
<accession>A0A090IR68</accession>
<keyword evidence="2" id="KW-1185">Reference proteome</keyword>
<gene>
    <name evidence="1" type="ORF">BT1A1_0713</name>
</gene>
<dbReference type="AlphaFoldDB" id="A0A090IR68"/>
<dbReference type="RefSeq" id="WP_034768165.1">
    <property type="nucleotide sequence ID" value="NZ_CCRF01000025.1"/>
</dbReference>
<organism evidence="1 2">
    <name type="scientific">Caldibacillus thermoamylovorans</name>
    <dbReference type="NCBI Taxonomy" id="35841"/>
    <lineage>
        <taxon>Bacteria</taxon>
        <taxon>Bacillati</taxon>
        <taxon>Bacillota</taxon>
        <taxon>Bacilli</taxon>
        <taxon>Bacillales</taxon>
        <taxon>Bacillaceae</taxon>
        <taxon>Caldibacillus</taxon>
    </lineage>
</organism>
<protein>
    <submittedName>
        <fullName evidence="1">Uncharacterized protein</fullName>
    </submittedName>
</protein>
<sequence>MTLKEFYMDCLYYEEHILVYYIQHLLSENKISLEDDVSKLDFNQADQDKVAELIRKNLLGFRKIYVFELKVDGGGVVYIFAANEQDAINLFKRTFRKAPLELDYCPLDTEIIVGNKVMTFRELKRTYNHFPTFISFG</sequence>
<dbReference type="EMBL" id="CCRF01000025">
    <property type="protein sequence ID" value="CEE00566.1"/>
    <property type="molecule type" value="Genomic_DNA"/>
</dbReference>
<evidence type="ECO:0000313" key="2">
    <source>
        <dbReference type="Proteomes" id="UP000040576"/>
    </source>
</evidence>
<name>A0A090IR68_9BACI</name>
<evidence type="ECO:0000313" key="1">
    <source>
        <dbReference type="EMBL" id="CEE00566.1"/>
    </source>
</evidence>